<protein>
    <recommendedName>
        <fullName evidence="4">Kinesin-like protein</fullName>
    </recommendedName>
</protein>
<dbReference type="GO" id="GO:0005874">
    <property type="term" value="C:microtubule"/>
    <property type="evidence" value="ECO:0007669"/>
    <property type="project" value="UniProtKB-KW"/>
</dbReference>
<dbReference type="InterPro" id="IPR019821">
    <property type="entry name" value="Kinesin_motor_CS"/>
</dbReference>
<dbReference type="SUPFAM" id="SSF52540">
    <property type="entry name" value="P-loop containing nucleoside triphosphate hydrolases"/>
    <property type="match status" value="1"/>
</dbReference>
<dbReference type="AlphaFoldDB" id="A0A836CB76"/>
<keyword evidence="3 4" id="KW-0505">Motor protein</keyword>
<dbReference type="InterPro" id="IPR027417">
    <property type="entry name" value="P-loop_NTPase"/>
</dbReference>
<dbReference type="GO" id="GO:0008017">
    <property type="term" value="F:microtubule binding"/>
    <property type="evidence" value="ECO:0007669"/>
    <property type="project" value="InterPro"/>
</dbReference>
<dbReference type="PANTHER" id="PTHR47972:SF28">
    <property type="entry name" value="KINESIN-LIKE PROTEIN KLP-3"/>
    <property type="match status" value="1"/>
</dbReference>
<evidence type="ECO:0000256" key="5">
    <source>
        <dbReference type="SAM" id="MobiDB-lite"/>
    </source>
</evidence>
<dbReference type="PRINTS" id="PR00380">
    <property type="entry name" value="KINESINHEAVY"/>
</dbReference>
<comment type="similarity">
    <text evidence="3 4">Belongs to the TRAFAC class myosin-kinesin ATPase superfamily. Kinesin family.</text>
</comment>
<dbReference type="PROSITE" id="PS50067">
    <property type="entry name" value="KINESIN_MOTOR_2"/>
    <property type="match status" value="1"/>
</dbReference>
<dbReference type="GO" id="GO:0005524">
    <property type="term" value="F:ATP binding"/>
    <property type="evidence" value="ECO:0007669"/>
    <property type="project" value="UniProtKB-UniRule"/>
</dbReference>
<keyword evidence="8" id="KW-1185">Reference proteome</keyword>
<dbReference type="GO" id="GO:0016787">
    <property type="term" value="F:hydrolase activity"/>
    <property type="evidence" value="ECO:0007669"/>
    <property type="project" value="UniProtKB-KW"/>
</dbReference>
<organism evidence="7 8">
    <name type="scientific">Tribonema minus</name>
    <dbReference type="NCBI Taxonomy" id="303371"/>
    <lineage>
        <taxon>Eukaryota</taxon>
        <taxon>Sar</taxon>
        <taxon>Stramenopiles</taxon>
        <taxon>Ochrophyta</taxon>
        <taxon>PX clade</taxon>
        <taxon>Xanthophyceae</taxon>
        <taxon>Tribonematales</taxon>
        <taxon>Tribonemataceae</taxon>
        <taxon>Tribonema</taxon>
    </lineage>
</organism>
<dbReference type="SMART" id="SM00129">
    <property type="entry name" value="KISc"/>
    <property type="match status" value="1"/>
</dbReference>
<evidence type="ECO:0000256" key="3">
    <source>
        <dbReference type="PROSITE-ProRule" id="PRU00283"/>
    </source>
</evidence>
<evidence type="ECO:0000256" key="4">
    <source>
        <dbReference type="RuleBase" id="RU000394"/>
    </source>
</evidence>
<dbReference type="Pfam" id="PF00225">
    <property type="entry name" value="Kinesin"/>
    <property type="match status" value="1"/>
</dbReference>
<gene>
    <name evidence="7" type="ORF">JKP88DRAFT_270388</name>
</gene>
<feature type="region of interest" description="Disordered" evidence="5">
    <location>
        <begin position="341"/>
        <end position="391"/>
    </location>
</feature>
<keyword evidence="7" id="KW-0378">Hydrolase</keyword>
<feature type="binding site" evidence="3">
    <location>
        <begin position="92"/>
        <end position="99"/>
    </location>
    <ligand>
        <name>ATP</name>
        <dbReference type="ChEBI" id="CHEBI:30616"/>
    </ligand>
</feature>
<evidence type="ECO:0000313" key="8">
    <source>
        <dbReference type="Proteomes" id="UP000664859"/>
    </source>
</evidence>
<keyword evidence="2 3" id="KW-0067">ATP-binding</keyword>
<accession>A0A836CB76</accession>
<dbReference type="PROSITE" id="PS00411">
    <property type="entry name" value="KINESIN_MOTOR_1"/>
    <property type="match status" value="1"/>
</dbReference>
<dbReference type="InterPro" id="IPR001752">
    <property type="entry name" value="Kinesin_motor_dom"/>
</dbReference>
<feature type="compositionally biased region" description="Polar residues" evidence="5">
    <location>
        <begin position="361"/>
        <end position="391"/>
    </location>
</feature>
<reference evidence="7" key="1">
    <citation type="submission" date="2021-02" db="EMBL/GenBank/DDBJ databases">
        <title>First Annotated Genome of the Yellow-green Alga Tribonema minus.</title>
        <authorList>
            <person name="Mahan K.M."/>
        </authorList>
    </citation>
    <scope>NUCLEOTIDE SEQUENCE</scope>
    <source>
        <strain evidence="7">UTEX B ZZ1240</strain>
    </source>
</reference>
<feature type="domain" description="Kinesin motor" evidence="6">
    <location>
        <begin position="8"/>
        <end position="330"/>
    </location>
</feature>
<dbReference type="CDD" id="cd01366">
    <property type="entry name" value="KISc_C_terminal"/>
    <property type="match status" value="1"/>
</dbReference>
<evidence type="ECO:0000256" key="2">
    <source>
        <dbReference type="ARBA" id="ARBA00022840"/>
    </source>
</evidence>
<dbReference type="InterPro" id="IPR027640">
    <property type="entry name" value="Kinesin-like_fam"/>
</dbReference>
<dbReference type="GO" id="GO:0007018">
    <property type="term" value="P:microtubule-based movement"/>
    <property type="evidence" value="ECO:0007669"/>
    <property type="project" value="InterPro"/>
</dbReference>
<comment type="caution">
    <text evidence="7">The sequence shown here is derived from an EMBL/GenBank/DDBJ whole genome shotgun (WGS) entry which is preliminary data.</text>
</comment>
<dbReference type="PANTHER" id="PTHR47972">
    <property type="entry name" value="KINESIN-LIKE PROTEIN KLP-3"/>
    <property type="match status" value="1"/>
</dbReference>
<dbReference type="FunFam" id="3.40.850.10:FF:000113">
    <property type="entry name" value="Kinesin-like protein"/>
    <property type="match status" value="1"/>
</dbReference>
<name>A0A836CB76_9STRA</name>
<keyword evidence="1 3" id="KW-0547">Nucleotide-binding</keyword>
<dbReference type="InterPro" id="IPR036961">
    <property type="entry name" value="Kinesin_motor_dom_sf"/>
</dbReference>
<dbReference type="GO" id="GO:0003777">
    <property type="term" value="F:microtubule motor activity"/>
    <property type="evidence" value="ECO:0007669"/>
    <property type="project" value="InterPro"/>
</dbReference>
<dbReference type="Gene3D" id="3.40.850.10">
    <property type="entry name" value="Kinesin motor domain"/>
    <property type="match status" value="1"/>
</dbReference>
<proteinExistence type="inferred from homology"/>
<evidence type="ECO:0000259" key="6">
    <source>
        <dbReference type="PROSITE" id="PS50067"/>
    </source>
</evidence>
<dbReference type="OrthoDB" id="3176171at2759"/>
<evidence type="ECO:0000256" key="1">
    <source>
        <dbReference type="ARBA" id="ARBA00022741"/>
    </source>
</evidence>
<sequence length="391" mass="42539">MPSKLRGNIRVFCRCRPPTNKELQEHAEQSTVCVTFPEENIVDVYNDRGRNKTWEFDKVFGCDVDQSAIYEEVSPLVTSCLDGYQVCIFAYGQTGTGKTFTMTGPPSNRGVNTRALEELFRLSHARASEVRDDISVSILEIYNETIQDLLSTANANKKLEVRQSEHGNYVPDLTVVPVTMIEDVLSLMELGDANRSSACTNMNEHSSRSHLMISVQVTSTNVHTGAVTRGKLHLIDLAGSERLSKSGATGQALKEAQNINKSLSALGDVIAARASKQNHVPYRNSTLTYLLQDSLAADSKTLMFVCISPVIYNAEETFCSLNFASRVRTVELGKATVRHALSLDDGGGGGARASARSPSPFTSGSNGSLPLSVGSAQGQFSPVNQSRPRKR</sequence>
<keyword evidence="4" id="KW-0493">Microtubule</keyword>
<dbReference type="Proteomes" id="UP000664859">
    <property type="component" value="Unassembled WGS sequence"/>
</dbReference>
<dbReference type="EMBL" id="JAFCMP010000479">
    <property type="protein sequence ID" value="KAG5179304.1"/>
    <property type="molecule type" value="Genomic_DNA"/>
</dbReference>
<evidence type="ECO:0000313" key="7">
    <source>
        <dbReference type="EMBL" id="KAG5179304.1"/>
    </source>
</evidence>